<dbReference type="InterPro" id="IPR015330">
    <property type="entry name" value="DNA_primase/pol_bifunc_N"/>
</dbReference>
<reference evidence="4" key="1">
    <citation type="submission" date="2020-12" db="EMBL/GenBank/DDBJ databases">
        <title>Hymenobacter sp.</title>
        <authorList>
            <person name="Kim M.K."/>
        </authorList>
    </citation>
    <scope>NUCLEOTIDE SEQUENCE [LARGE SCALE GENOMIC DNA]</scope>
    <source>
        <strain evidence="4">BT325</strain>
    </source>
</reference>
<evidence type="ECO:0000256" key="1">
    <source>
        <dbReference type="SAM" id="MobiDB-lite"/>
    </source>
</evidence>
<accession>A0ABS0Y7V0</accession>
<organism evidence="3 4">
    <name type="scientific">Microvirga splendida</name>
    <dbReference type="NCBI Taxonomy" id="2795727"/>
    <lineage>
        <taxon>Bacteria</taxon>
        <taxon>Pseudomonadati</taxon>
        <taxon>Pseudomonadota</taxon>
        <taxon>Alphaproteobacteria</taxon>
        <taxon>Hyphomicrobiales</taxon>
        <taxon>Methylobacteriaceae</taxon>
        <taxon>Microvirga</taxon>
    </lineage>
</organism>
<protein>
    <submittedName>
        <fullName evidence="3">Bifunctional DNA primase/polymerase</fullName>
    </submittedName>
</protein>
<feature type="domain" description="DNA primase/polymerase bifunctional N-terminal" evidence="2">
    <location>
        <begin position="39"/>
        <end position="193"/>
    </location>
</feature>
<sequence>MVLPRTLRTGSAGMKLRMSPPEELPPGISPDYPFFAEDGLAAYENGYSIIPVRPGTKQPLKRDWTRACRQRLAPSRIADWVSEKAGMLSVGLACGWITAAIDIDHPDQAMVDQIEALATTVLGESLLVRTGQAPKRALIYQVRGGPVASRSVRGVLDVIGKGKMLVIYGFHPLTGKPYTYRGPSPSRLPVGQLPAVDQEQVDEFVSLVITFLGQQAAPSTPAGRHLRPSGAPPHDRRKQEADRDDHEDAGLVIDGRERLLRDLVWRIYLYGERRPTVIAEKAWAEFERRADQIRGKRDGPDPWTYDDALTKAEEVVRRQKLPDHYQPLPHEADGFWTPERKTAFDTLVAATAALGQLSPTAVRVSGSMLRYVTGDSSCFAAVNTLASHLKVNRVTVKRARADLLRLGFWICRDRVGGRHKQAHYEPNRNLVE</sequence>
<gene>
    <name evidence="3" type="ORF">JAO75_23525</name>
</gene>
<evidence type="ECO:0000313" key="3">
    <source>
        <dbReference type="EMBL" id="MBJ6128371.1"/>
    </source>
</evidence>
<dbReference type="EMBL" id="JAELXT010000048">
    <property type="protein sequence ID" value="MBJ6128371.1"/>
    <property type="molecule type" value="Genomic_DNA"/>
</dbReference>
<dbReference type="Pfam" id="PF13730">
    <property type="entry name" value="HTH_36"/>
    <property type="match status" value="1"/>
</dbReference>
<proteinExistence type="predicted"/>
<evidence type="ECO:0000313" key="4">
    <source>
        <dbReference type="Proteomes" id="UP000620670"/>
    </source>
</evidence>
<feature type="region of interest" description="Disordered" evidence="1">
    <location>
        <begin position="1"/>
        <end position="22"/>
    </location>
</feature>
<dbReference type="Gene3D" id="3.30.720.160">
    <property type="entry name" value="Bifunctional DNA primase/polymerase, N-terminal"/>
    <property type="match status" value="1"/>
</dbReference>
<feature type="region of interest" description="Disordered" evidence="1">
    <location>
        <begin position="218"/>
        <end position="249"/>
    </location>
</feature>
<evidence type="ECO:0000259" key="2">
    <source>
        <dbReference type="SMART" id="SM00943"/>
    </source>
</evidence>
<feature type="compositionally biased region" description="Basic and acidic residues" evidence="1">
    <location>
        <begin position="233"/>
        <end position="249"/>
    </location>
</feature>
<comment type="caution">
    <text evidence="3">The sequence shown here is derived from an EMBL/GenBank/DDBJ whole genome shotgun (WGS) entry which is preliminary data.</text>
</comment>
<keyword evidence="4" id="KW-1185">Reference proteome</keyword>
<name>A0ABS0Y7V0_9HYPH</name>
<dbReference type="Pfam" id="PF09250">
    <property type="entry name" value="Prim-Pol"/>
    <property type="match status" value="1"/>
</dbReference>
<dbReference type="Proteomes" id="UP000620670">
    <property type="component" value="Unassembled WGS sequence"/>
</dbReference>
<dbReference type="SMART" id="SM00943">
    <property type="entry name" value="Prim-Pol"/>
    <property type="match status" value="1"/>
</dbReference>
<dbReference type="SUPFAM" id="SSF56747">
    <property type="entry name" value="Prim-pol domain"/>
    <property type="match status" value="1"/>
</dbReference>